<keyword evidence="1" id="KW-0812">Transmembrane</keyword>
<dbReference type="InterPro" id="IPR026369">
    <property type="entry name" value="CxxC_20_CxxC"/>
</dbReference>
<feature type="transmembrane region" description="Helical" evidence="1">
    <location>
        <begin position="45"/>
        <end position="62"/>
    </location>
</feature>
<gene>
    <name evidence="2" type="ORF">ERX27_02510</name>
</gene>
<reference evidence="2 3" key="1">
    <citation type="submission" date="2019-01" db="EMBL/GenBank/DDBJ databases">
        <title>Draft genome sequences of the type strains of six Macrococcus species.</title>
        <authorList>
            <person name="Mazhar S."/>
            <person name="Altermann E."/>
            <person name="Hill C."/>
            <person name="Mcauliffe O."/>
        </authorList>
    </citation>
    <scope>NUCLEOTIDE SEQUENCE [LARGE SCALE GENOMIC DNA]</scope>
    <source>
        <strain evidence="2 3">CCM4811</strain>
    </source>
</reference>
<feature type="transmembrane region" description="Helical" evidence="1">
    <location>
        <begin position="68"/>
        <end position="88"/>
    </location>
</feature>
<sequence length="115" mass="13675">MQNCQNCGHHFTFKDKSKMIWRITFNNEVHCPDCGKTYYMSSKRIALSYGLLLFIEFIFMLIANLYEIGFMGFIIVLIFLLGIIIFIMPLTMKFVEEPDGLLDRQFREMQKRTKK</sequence>
<comment type="caution">
    <text evidence="2">The sequence shown here is derived from an EMBL/GenBank/DDBJ whole genome shotgun (WGS) entry which is preliminary data.</text>
</comment>
<evidence type="ECO:0000313" key="2">
    <source>
        <dbReference type="EMBL" id="TDL98667.1"/>
    </source>
</evidence>
<protein>
    <recommendedName>
        <fullName evidence="4">DUF983 domain-containing protein</fullName>
    </recommendedName>
</protein>
<accession>A0A4R6BFM6</accession>
<dbReference type="RefSeq" id="WP_133431260.1">
    <property type="nucleotide sequence ID" value="NZ_SCWA01000003.1"/>
</dbReference>
<dbReference type="NCBIfam" id="TIGR04104">
    <property type="entry name" value="cxxc_20_cxxc"/>
    <property type="match status" value="1"/>
</dbReference>
<dbReference type="OrthoDB" id="2418141at2"/>
<keyword evidence="1" id="KW-0472">Membrane</keyword>
<evidence type="ECO:0008006" key="4">
    <source>
        <dbReference type="Google" id="ProtNLM"/>
    </source>
</evidence>
<name>A0A4R6BFM6_9STAP</name>
<keyword evidence="1" id="KW-1133">Transmembrane helix</keyword>
<dbReference type="EMBL" id="SCWA01000003">
    <property type="protein sequence ID" value="TDL98667.1"/>
    <property type="molecule type" value="Genomic_DNA"/>
</dbReference>
<evidence type="ECO:0000313" key="3">
    <source>
        <dbReference type="Proteomes" id="UP000295310"/>
    </source>
</evidence>
<dbReference type="AlphaFoldDB" id="A0A4R6BFM6"/>
<dbReference type="Gene3D" id="2.20.28.30">
    <property type="entry name" value="RNA polymerase ii, chain L"/>
    <property type="match status" value="1"/>
</dbReference>
<keyword evidence="3" id="KW-1185">Reference proteome</keyword>
<dbReference type="Proteomes" id="UP000295310">
    <property type="component" value="Unassembled WGS sequence"/>
</dbReference>
<evidence type="ECO:0000256" key="1">
    <source>
        <dbReference type="SAM" id="Phobius"/>
    </source>
</evidence>
<organism evidence="2 3">
    <name type="scientific">Macrococcus brunensis</name>
    <dbReference type="NCBI Taxonomy" id="198483"/>
    <lineage>
        <taxon>Bacteria</taxon>
        <taxon>Bacillati</taxon>
        <taxon>Bacillota</taxon>
        <taxon>Bacilli</taxon>
        <taxon>Bacillales</taxon>
        <taxon>Staphylococcaceae</taxon>
        <taxon>Macrococcus</taxon>
    </lineage>
</organism>
<proteinExistence type="predicted"/>